<dbReference type="Gene3D" id="3.40.50.1220">
    <property type="entry name" value="TPP-binding domain"/>
    <property type="match status" value="1"/>
</dbReference>
<dbReference type="Pfam" id="PF02775">
    <property type="entry name" value="TPP_enzyme_C"/>
    <property type="match status" value="1"/>
</dbReference>
<evidence type="ECO:0000256" key="8">
    <source>
        <dbReference type="ARBA" id="ARBA00023304"/>
    </source>
</evidence>
<evidence type="ECO:0000256" key="10">
    <source>
        <dbReference type="RuleBase" id="RU362132"/>
    </source>
</evidence>
<evidence type="ECO:0000259" key="12">
    <source>
        <dbReference type="Pfam" id="PF02775"/>
    </source>
</evidence>
<dbReference type="RefSeq" id="WP_007301709.1">
    <property type="nucleotide sequence ID" value="NZ_AJJH01000178.1"/>
</dbReference>
<dbReference type="Pfam" id="PF00205">
    <property type="entry name" value="TPP_enzyme_M"/>
    <property type="match status" value="1"/>
</dbReference>
<keyword evidence="6" id="KW-0274">FAD</keyword>
<feature type="domain" description="Thiamine pyrophosphate enzyme central" evidence="11">
    <location>
        <begin position="185"/>
        <end position="318"/>
    </location>
</feature>
<name>I0W678_RHOOP</name>
<dbReference type="UniPathway" id="UPA00049">
    <property type="reaction ID" value="UER00059"/>
</dbReference>
<comment type="similarity">
    <text evidence="3 10">Belongs to the TPP enzyme family.</text>
</comment>
<protein>
    <recommendedName>
        <fullName evidence="4">acetolactate synthase</fullName>
        <ecNumber evidence="4">2.2.1.6</ecNumber>
    </recommendedName>
</protein>
<organism evidence="14 15">
    <name type="scientific">Rhodococcus opacus RKJ300 = JCM 13270</name>
    <dbReference type="NCBI Taxonomy" id="1165867"/>
    <lineage>
        <taxon>Bacteria</taxon>
        <taxon>Bacillati</taxon>
        <taxon>Actinomycetota</taxon>
        <taxon>Actinomycetes</taxon>
        <taxon>Mycobacteriales</taxon>
        <taxon>Nocardiaceae</taxon>
        <taxon>Rhodococcus</taxon>
    </lineage>
</organism>
<dbReference type="EMBL" id="AJJH01000178">
    <property type="protein sequence ID" value="EID71894.1"/>
    <property type="molecule type" value="Genomic_DNA"/>
</dbReference>
<feature type="domain" description="Thiamine pyrophosphate enzyme TPP-binding" evidence="12">
    <location>
        <begin position="381"/>
        <end position="526"/>
    </location>
</feature>
<dbReference type="InterPro" id="IPR012000">
    <property type="entry name" value="Thiamin_PyroP_enz_cen_dom"/>
</dbReference>
<dbReference type="InterPro" id="IPR029061">
    <property type="entry name" value="THDP-binding"/>
</dbReference>
<evidence type="ECO:0000256" key="7">
    <source>
        <dbReference type="ARBA" id="ARBA00023052"/>
    </source>
</evidence>
<dbReference type="SUPFAM" id="SSF52467">
    <property type="entry name" value="DHS-like NAD/FAD-binding domain"/>
    <property type="match status" value="1"/>
</dbReference>
<dbReference type="UniPathway" id="UPA00047">
    <property type="reaction ID" value="UER00055"/>
</dbReference>
<dbReference type="InterPro" id="IPR012001">
    <property type="entry name" value="Thiamin_PyroP_enz_TPP-bd_dom"/>
</dbReference>
<evidence type="ECO:0000256" key="2">
    <source>
        <dbReference type="ARBA" id="ARBA00005025"/>
    </source>
</evidence>
<reference evidence="14 15" key="1">
    <citation type="journal article" date="2012" name="J. Bacteriol.">
        <title>Draft genome sequence of the nitrophenol-degrading actinomycete Rhodococcus imtechensis RKJ300.</title>
        <authorList>
            <person name="Vikram S."/>
            <person name="Kumar S."/>
            <person name="Subramanian S."/>
            <person name="Raghava G.P."/>
        </authorList>
    </citation>
    <scope>NUCLEOTIDE SEQUENCE [LARGE SCALE GENOMIC DNA]</scope>
    <source>
        <strain evidence="14 15">RKJ300</strain>
    </source>
</reference>
<dbReference type="GO" id="GO:0000287">
    <property type="term" value="F:magnesium ion binding"/>
    <property type="evidence" value="ECO:0007669"/>
    <property type="project" value="InterPro"/>
</dbReference>
<evidence type="ECO:0000313" key="14">
    <source>
        <dbReference type="EMBL" id="EID71894.1"/>
    </source>
</evidence>
<dbReference type="Proteomes" id="UP000006447">
    <property type="component" value="Unassembled WGS sequence"/>
</dbReference>
<dbReference type="SUPFAM" id="SSF52518">
    <property type="entry name" value="Thiamin diphosphate-binding fold (THDP-binding)"/>
    <property type="match status" value="2"/>
</dbReference>
<dbReference type="GO" id="GO:0003984">
    <property type="term" value="F:acetolactate synthase activity"/>
    <property type="evidence" value="ECO:0007669"/>
    <property type="project" value="UniProtKB-EC"/>
</dbReference>
<dbReference type="GO" id="GO:0050660">
    <property type="term" value="F:flavin adenine dinucleotide binding"/>
    <property type="evidence" value="ECO:0007669"/>
    <property type="project" value="TreeGrafter"/>
</dbReference>
<dbReference type="CDD" id="cd00568">
    <property type="entry name" value="TPP_enzymes"/>
    <property type="match status" value="1"/>
</dbReference>
<dbReference type="CDD" id="cd07035">
    <property type="entry name" value="TPP_PYR_POX_like"/>
    <property type="match status" value="1"/>
</dbReference>
<dbReference type="PATRIC" id="fig|1165867.3.peg.8074"/>
<comment type="pathway">
    <text evidence="1">Amino-acid biosynthesis; L-isoleucine biosynthesis; L-isoleucine from 2-oxobutanoate: step 1/4.</text>
</comment>
<dbReference type="GO" id="GO:0009099">
    <property type="term" value="P:L-valine biosynthetic process"/>
    <property type="evidence" value="ECO:0007669"/>
    <property type="project" value="UniProtKB-UniPathway"/>
</dbReference>
<dbReference type="GO" id="GO:0005948">
    <property type="term" value="C:acetolactate synthase complex"/>
    <property type="evidence" value="ECO:0007669"/>
    <property type="project" value="TreeGrafter"/>
</dbReference>
<comment type="pathway">
    <text evidence="2">Amino-acid biosynthesis; L-valine biosynthesis; L-valine from pyruvate: step 1/4.</text>
</comment>
<dbReference type="PANTHER" id="PTHR18968:SF167">
    <property type="entry name" value="ACETOLACTATE SYNTHASE LARGE SUBUNIT ILVB2-RELATED"/>
    <property type="match status" value="1"/>
</dbReference>
<dbReference type="GO" id="GO:0030976">
    <property type="term" value="F:thiamine pyrophosphate binding"/>
    <property type="evidence" value="ECO:0007669"/>
    <property type="project" value="InterPro"/>
</dbReference>
<evidence type="ECO:0000256" key="1">
    <source>
        <dbReference type="ARBA" id="ARBA00004974"/>
    </source>
</evidence>
<proteinExistence type="inferred from homology"/>
<dbReference type="InterPro" id="IPR045229">
    <property type="entry name" value="TPP_enz"/>
</dbReference>
<evidence type="ECO:0000313" key="15">
    <source>
        <dbReference type="Proteomes" id="UP000006447"/>
    </source>
</evidence>
<dbReference type="EC" id="2.2.1.6" evidence="4"/>
<dbReference type="InterPro" id="IPR011766">
    <property type="entry name" value="TPP_enzyme_TPP-bd"/>
</dbReference>
<dbReference type="Gene3D" id="3.40.50.970">
    <property type="match status" value="2"/>
</dbReference>
<evidence type="ECO:0000256" key="4">
    <source>
        <dbReference type="ARBA" id="ARBA00013145"/>
    </source>
</evidence>
<feature type="domain" description="Thiamine pyrophosphate enzyme N-terminal TPP-binding" evidence="13">
    <location>
        <begin position="1"/>
        <end position="108"/>
    </location>
</feature>
<dbReference type="GO" id="GO:0009097">
    <property type="term" value="P:isoleucine biosynthetic process"/>
    <property type="evidence" value="ECO:0007669"/>
    <property type="project" value="UniProtKB-UniPathway"/>
</dbReference>
<dbReference type="InterPro" id="IPR029035">
    <property type="entry name" value="DHS-like_NAD/FAD-binding_dom"/>
</dbReference>
<evidence type="ECO:0000259" key="11">
    <source>
        <dbReference type="Pfam" id="PF00205"/>
    </source>
</evidence>
<keyword evidence="8" id="KW-0100">Branched-chain amino acid biosynthesis</keyword>
<accession>I0W678</accession>
<sequence length="545" mass="56635">MKTYQLAARALSEFGVGTVFGLMGDANLAYLGDFAENRDGEFVAAVAEGGAVSMADGYARTTGRVGVASVSHGPAVTNCTTALVEAVRSRSAVLLLTGSTPNVRDHFQDFDLEGFARLTGAEYRRVRKAAAVGADIAEALARVAATRTPLVLDLPYDLLEVTVTGELPHAVPSPPVAGAPDPELVDDALAALLGSTRPLILAGRGAVESGAREDILRLARAIDAPVMTTLLAKDLFAGEPDNLGVHGSLSHAVAIEEIGRVDCMLVVGAALSSFTTDNTALLAGKFVIQIDDRSSAFGRFAPVSLPIPGDAAGVVHALCERLAEADAPAPSGRRVAQLAEALRELEHKGYRSISGGGTVDMRDAMARLAELLPPGAQVVTDIGRFSTAAWKYLPVEPSRFTVPGAFGSIGLGVATAVGAAAGRRDVPTVCVAGDGGTMMGLTEVSTAVRHRLPLVLVVLDDNCYGAEYLKLANLDLKPAHSEVEWPGFAETARALGARAVTIREVDDFAQVAALVKNGDYPLVVEVKADPARRRPEVAAAVGHAS</sequence>
<gene>
    <name evidence="14" type="ORF">W59_39374</name>
</gene>
<dbReference type="PANTHER" id="PTHR18968">
    <property type="entry name" value="THIAMINE PYROPHOSPHATE ENZYMES"/>
    <property type="match status" value="1"/>
</dbReference>
<evidence type="ECO:0000256" key="9">
    <source>
        <dbReference type="ARBA" id="ARBA00048670"/>
    </source>
</evidence>
<dbReference type="AlphaFoldDB" id="I0W678"/>
<evidence type="ECO:0000259" key="13">
    <source>
        <dbReference type="Pfam" id="PF02776"/>
    </source>
</evidence>
<keyword evidence="8" id="KW-0028">Amino-acid biosynthesis</keyword>
<dbReference type="Pfam" id="PF02776">
    <property type="entry name" value="TPP_enzyme_N"/>
    <property type="match status" value="1"/>
</dbReference>
<keyword evidence="7 10" id="KW-0786">Thiamine pyrophosphate</keyword>
<evidence type="ECO:0000256" key="5">
    <source>
        <dbReference type="ARBA" id="ARBA00022630"/>
    </source>
</evidence>
<evidence type="ECO:0000256" key="6">
    <source>
        <dbReference type="ARBA" id="ARBA00022827"/>
    </source>
</evidence>
<keyword evidence="5" id="KW-0285">Flavoprotein</keyword>
<comment type="catalytic activity">
    <reaction evidence="9">
        <text>2 pyruvate + H(+) = (2S)-2-acetolactate + CO2</text>
        <dbReference type="Rhea" id="RHEA:25249"/>
        <dbReference type="ChEBI" id="CHEBI:15361"/>
        <dbReference type="ChEBI" id="CHEBI:15378"/>
        <dbReference type="ChEBI" id="CHEBI:16526"/>
        <dbReference type="ChEBI" id="CHEBI:58476"/>
        <dbReference type="EC" id="2.2.1.6"/>
    </reaction>
</comment>
<comment type="caution">
    <text evidence="14">The sequence shown here is derived from an EMBL/GenBank/DDBJ whole genome shotgun (WGS) entry which is preliminary data.</text>
</comment>
<evidence type="ECO:0000256" key="3">
    <source>
        <dbReference type="ARBA" id="ARBA00007812"/>
    </source>
</evidence>